<evidence type="ECO:0000313" key="2">
    <source>
        <dbReference type="EMBL" id="CDG48375.1"/>
    </source>
</evidence>
<feature type="transmembrane region" description="Helical" evidence="1">
    <location>
        <begin position="75"/>
        <end position="96"/>
    </location>
</feature>
<gene>
    <name evidence="2" type="primary">ybgE</name>
    <name evidence="2" type="ORF">SCTVLC_1676</name>
</gene>
<keyword evidence="1" id="KW-0812">Transmembrane</keyword>
<sequence length="98" mass="10796">MGWPLADKLYPITDKGLIRALSLALALILAGCIFWQPTRFAAKTSSLEIWQGLLLIWAVCTGVIHGFGFRPQRNFWRALFAPLPAIVVLGAGLLYVSL</sequence>
<dbReference type="AlphaFoldDB" id="A0A068RCB8"/>
<dbReference type="RefSeq" id="WP_061770615.1">
    <property type="nucleotide sequence ID" value="NZ_FR904235.1"/>
</dbReference>
<accession>A0A068RCB8</accession>
<dbReference type="Pfam" id="PF09600">
    <property type="entry name" value="Cyd_oper_YbgE"/>
    <property type="match status" value="1"/>
</dbReference>
<feature type="transmembrane region" description="Helical" evidence="1">
    <location>
        <begin position="47"/>
        <end position="69"/>
    </location>
</feature>
<organism evidence="2">
    <name type="scientific">Serratia symbiotica SCt-VLC</name>
    <dbReference type="NCBI Taxonomy" id="1347341"/>
    <lineage>
        <taxon>Bacteria</taxon>
        <taxon>Pseudomonadati</taxon>
        <taxon>Pseudomonadota</taxon>
        <taxon>Gammaproteobacteria</taxon>
        <taxon>Enterobacterales</taxon>
        <taxon>Yersiniaceae</taxon>
        <taxon>Serratia</taxon>
        <taxon>Serratia symbiotica</taxon>
    </lineage>
</organism>
<dbReference type="OrthoDB" id="5298003at2"/>
<reference evidence="2" key="2">
    <citation type="journal article" date="2014" name="Genome Biol. Evol.">
        <title>Settling down: the genome of Serratia symbiotica from the aphid Cinara tujafilina zooms in on the process of accommodation to a cooperative intracellular life.</title>
        <authorList>
            <person name="Manzano-Marin A."/>
            <person name="Latorre A."/>
        </authorList>
    </citation>
    <scope>NUCLEOTIDE SEQUENCE</scope>
    <source>
        <strain evidence="2">SCt-VLC</strain>
    </source>
</reference>
<name>A0A068RCB8_9GAMM</name>
<dbReference type="NCBIfam" id="TIGR02112">
    <property type="entry name" value="cyd_oper_ybgE"/>
    <property type="match status" value="1"/>
</dbReference>
<evidence type="ECO:0000256" key="1">
    <source>
        <dbReference type="SAM" id="Phobius"/>
    </source>
</evidence>
<dbReference type="EMBL" id="FR904235">
    <property type="protein sequence ID" value="CDG48375.1"/>
    <property type="molecule type" value="Genomic_DNA"/>
</dbReference>
<reference evidence="2" key="1">
    <citation type="submission" date="2013-06" db="EMBL/GenBank/DDBJ databases">
        <authorList>
            <person name="Mazano-Marin A."/>
        </authorList>
    </citation>
    <scope>NUCLEOTIDE SEQUENCE</scope>
    <source>
        <strain evidence="2">SCt-VLC</strain>
    </source>
</reference>
<keyword evidence="1" id="KW-1133">Transmembrane helix</keyword>
<dbReference type="NCBIfam" id="NF007881">
    <property type="entry name" value="PRK10588.1"/>
    <property type="match status" value="1"/>
</dbReference>
<proteinExistence type="predicted"/>
<dbReference type="InterPro" id="IPR011846">
    <property type="entry name" value="Cyd_oper_YbgE"/>
</dbReference>
<protein>
    <submittedName>
        <fullName evidence="2">Uncharacterized protein YbgE</fullName>
    </submittedName>
</protein>
<keyword evidence="1" id="KW-0472">Membrane</keyword>
<feature type="transmembrane region" description="Helical" evidence="1">
    <location>
        <begin position="16"/>
        <end position="35"/>
    </location>
</feature>